<dbReference type="SMART" id="SM00487">
    <property type="entry name" value="DEXDc"/>
    <property type="match status" value="1"/>
</dbReference>
<feature type="compositionally biased region" description="Basic residues" evidence="7">
    <location>
        <begin position="1581"/>
        <end position="1591"/>
    </location>
</feature>
<dbReference type="GO" id="GO:0004386">
    <property type="term" value="F:helicase activity"/>
    <property type="evidence" value="ECO:0007669"/>
    <property type="project" value="UniProtKB-KW"/>
</dbReference>
<dbReference type="GO" id="GO:0004525">
    <property type="term" value="F:ribonuclease III activity"/>
    <property type="evidence" value="ECO:0007669"/>
    <property type="project" value="InterPro"/>
</dbReference>
<feature type="domain" description="Helicase C-terminal" evidence="10">
    <location>
        <begin position="393"/>
        <end position="570"/>
    </location>
</feature>
<dbReference type="GO" id="GO:0005634">
    <property type="term" value="C:nucleus"/>
    <property type="evidence" value="ECO:0007669"/>
    <property type="project" value="TreeGrafter"/>
</dbReference>
<evidence type="ECO:0000259" key="10">
    <source>
        <dbReference type="PROSITE" id="PS51194"/>
    </source>
</evidence>
<gene>
    <name evidence="12" type="ORF">FA15DRAFT_759810</name>
</gene>
<dbReference type="CDD" id="cd18034">
    <property type="entry name" value="DEXHc_dicer"/>
    <property type="match status" value="1"/>
</dbReference>
<dbReference type="PROSITE" id="PS51194">
    <property type="entry name" value="HELICASE_CTER"/>
    <property type="match status" value="1"/>
</dbReference>
<name>A0A5C3KIC3_COPMA</name>
<evidence type="ECO:0000259" key="8">
    <source>
        <dbReference type="PROSITE" id="PS50142"/>
    </source>
</evidence>
<dbReference type="InterPro" id="IPR036389">
    <property type="entry name" value="RNase_III_sf"/>
</dbReference>
<dbReference type="Pfam" id="PF00270">
    <property type="entry name" value="DEAD"/>
    <property type="match status" value="1"/>
</dbReference>
<evidence type="ECO:0000256" key="4">
    <source>
        <dbReference type="ARBA" id="ARBA00022806"/>
    </source>
</evidence>
<feature type="domain" description="Dicer dsRNA-binding fold" evidence="11">
    <location>
        <begin position="598"/>
        <end position="717"/>
    </location>
</feature>
<evidence type="ECO:0000256" key="2">
    <source>
        <dbReference type="ARBA" id="ARBA00022741"/>
    </source>
</evidence>
<dbReference type="PROSITE" id="PS51327">
    <property type="entry name" value="DICER_DSRBF"/>
    <property type="match status" value="1"/>
</dbReference>
<accession>A0A5C3KIC3</accession>
<feature type="domain" description="RNase III" evidence="8">
    <location>
        <begin position="1276"/>
        <end position="1474"/>
    </location>
</feature>
<dbReference type="Pfam" id="PF03368">
    <property type="entry name" value="Dicer_dimer"/>
    <property type="match status" value="1"/>
</dbReference>
<protein>
    <submittedName>
        <fullName evidence="12">P-loop containing nucleoside triphosphate hydrolase protein</fullName>
    </submittedName>
</protein>
<dbReference type="GO" id="GO:0005524">
    <property type="term" value="F:ATP binding"/>
    <property type="evidence" value="ECO:0007669"/>
    <property type="project" value="UniProtKB-KW"/>
</dbReference>
<dbReference type="SUPFAM" id="SSF69065">
    <property type="entry name" value="RNase III domain-like"/>
    <property type="match status" value="2"/>
</dbReference>
<evidence type="ECO:0000256" key="5">
    <source>
        <dbReference type="ARBA" id="ARBA00022840"/>
    </source>
</evidence>
<dbReference type="Pfam" id="PF00636">
    <property type="entry name" value="Ribonuclease_3"/>
    <property type="match status" value="2"/>
</dbReference>
<keyword evidence="5" id="KW-0067">ATP-binding</keyword>
<comment type="similarity">
    <text evidence="6">Belongs to the helicase family. Dicer subfamily.</text>
</comment>
<dbReference type="Gene3D" id="1.10.1520.10">
    <property type="entry name" value="Ribonuclease III domain"/>
    <property type="match status" value="2"/>
</dbReference>
<dbReference type="PROSITE" id="PS51192">
    <property type="entry name" value="HELICASE_ATP_BIND_1"/>
    <property type="match status" value="1"/>
</dbReference>
<dbReference type="Gene3D" id="3.30.160.380">
    <property type="entry name" value="Dicer dimerisation domain"/>
    <property type="match status" value="1"/>
</dbReference>
<dbReference type="GO" id="GO:0003723">
    <property type="term" value="F:RNA binding"/>
    <property type="evidence" value="ECO:0007669"/>
    <property type="project" value="UniProtKB-UniRule"/>
</dbReference>
<dbReference type="PANTHER" id="PTHR14950">
    <property type="entry name" value="DICER-RELATED"/>
    <property type="match status" value="1"/>
</dbReference>
<reference evidence="12 13" key="1">
    <citation type="journal article" date="2019" name="Nat. Ecol. Evol.">
        <title>Megaphylogeny resolves global patterns of mushroom evolution.</title>
        <authorList>
            <person name="Varga T."/>
            <person name="Krizsan K."/>
            <person name="Foldi C."/>
            <person name="Dima B."/>
            <person name="Sanchez-Garcia M."/>
            <person name="Sanchez-Ramirez S."/>
            <person name="Szollosi G.J."/>
            <person name="Szarkandi J.G."/>
            <person name="Papp V."/>
            <person name="Albert L."/>
            <person name="Andreopoulos W."/>
            <person name="Angelini C."/>
            <person name="Antonin V."/>
            <person name="Barry K.W."/>
            <person name="Bougher N.L."/>
            <person name="Buchanan P."/>
            <person name="Buyck B."/>
            <person name="Bense V."/>
            <person name="Catcheside P."/>
            <person name="Chovatia M."/>
            <person name="Cooper J."/>
            <person name="Damon W."/>
            <person name="Desjardin D."/>
            <person name="Finy P."/>
            <person name="Geml J."/>
            <person name="Haridas S."/>
            <person name="Hughes K."/>
            <person name="Justo A."/>
            <person name="Karasinski D."/>
            <person name="Kautmanova I."/>
            <person name="Kiss B."/>
            <person name="Kocsube S."/>
            <person name="Kotiranta H."/>
            <person name="LaButti K.M."/>
            <person name="Lechner B.E."/>
            <person name="Liimatainen K."/>
            <person name="Lipzen A."/>
            <person name="Lukacs Z."/>
            <person name="Mihaltcheva S."/>
            <person name="Morgado L.N."/>
            <person name="Niskanen T."/>
            <person name="Noordeloos M.E."/>
            <person name="Ohm R.A."/>
            <person name="Ortiz-Santana B."/>
            <person name="Ovrebo C."/>
            <person name="Racz N."/>
            <person name="Riley R."/>
            <person name="Savchenko A."/>
            <person name="Shiryaev A."/>
            <person name="Soop K."/>
            <person name="Spirin V."/>
            <person name="Szebenyi C."/>
            <person name="Tomsovsky M."/>
            <person name="Tulloss R.E."/>
            <person name="Uehling J."/>
            <person name="Grigoriev I.V."/>
            <person name="Vagvolgyi C."/>
            <person name="Papp T."/>
            <person name="Martin F.M."/>
            <person name="Miettinen O."/>
            <person name="Hibbett D.S."/>
            <person name="Nagy L.G."/>
        </authorList>
    </citation>
    <scope>NUCLEOTIDE SEQUENCE [LARGE SCALE GENOMIC DNA]</scope>
    <source>
        <strain evidence="12 13">CBS 121175</strain>
    </source>
</reference>
<feature type="domain" description="Helicase ATP-binding" evidence="9">
    <location>
        <begin position="35"/>
        <end position="199"/>
    </location>
</feature>
<keyword evidence="4" id="KW-0347">Helicase</keyword>
<dbReference type="GO" id="GO:0005737">
    <property type="term" value="C:cytoplasm"/>
    <property type="evidence" value="ECO:0007669"/>
    <property type="project" value="TreeGrafter"/>
</dbReference>
<proteinExistence type="inferred from homology"/>
<evidence type="ECO:0000256" key="7">
    <source>
        <dbReference type="SAM" id="MobiDB-lite"/>
    </source>
</evidence>
<feature type="compositionally biased region" description="Polar residues" evidence="7">
    <location>
        <begin position="1174"/>
        <end position="1188"/>
    </location>
</feature>
<feature type="region of interest" description="Disordered" evidence="7">
    <location>
        <begin position="1160"/>
        <end position="1205"/>
    </location>
</feature>
<dbReference type="InterPro" id="IPR005034">
    <property type="entry name" value="Dicer_dimerisation"/>
</dbReference>
<dbReference type="PANTHER" id="PTHR14950:SF37">
    <property type="entry name" value="ENDORIBONUCLEASE DICER"/>
    <property type="match status" value="1"/>
</dbReference>
<dbReference type="Proteomes" id="UP000307440">
    <property type="component" value="Unassembled WGS sequence"/>
</dbReference>
<dbReference type="SMART" id="SM00535">
    <property type="entry name" value="RIBOc"/>
    <property type="match status" value="2"/>
</dbReference>
<feature type="region of interest" description="Disordered" evidence="7">
    <location>
        <begin position="1576"/>
        <end position="1611"/>
    </location>
</feature>
<feature type="compositionally biased region" description="Basic and acidic residues" evidence="7">
    <location>
        <begin position="1598"/>
        <end position="1611"/>
    </location>
</feature>
<dbReference type="EMBL" id="ML210325">
    <property type="protein sequence ID" value="TFK19782.1"/>
    <property type="molecule type" value="Genomic_DNA"/>
</dbReference>
<dbReference type="InterPro" id="IPR000999">
    <property type="entry name" value="RNase_III_dom"/>
</dbReference>
<evidence type="ECO:0000256" key="3">
    <source>
        <dbReference type="ARBA" id="ARBA00022801"/>
    </source>
</evidence>
<dbReference type="OrthoDB" id="416741at2759"/>
<feature type="domain" description="RNase III" evidence="8">
    <location>
        <begin position="1006"/>
        <end position="1233"/>
    </location>
</feature>
<dbReference type="InterPro" id="IPR027417">
    <property type="entry name" value="P-loop_NTPase"/>
</dbReference>
<dbReference type="Gene3D" id="3.40.50.300">
    <property type="entry name" value="P-loop containing nucleotide triphosphate hydrolases"/>
    <property type="match status" value="2"/>
</dbReference>
<organism evidence="12 13">
    <name type="scientific">Coprinopsis marcescibilis</name>
    <name type="common">Agaric fungus</name>
    <name type="synonym">Psathyrella marcescibilis</name>
    <dbReference type="NCBI Taxonomy" id="230819"/>
    <lineage>
        <taxon>Eukaryota</taxon>
        <taxon>Fungi</taxon>
        <taxon>Dikarya</taxon>
        <taxon>Basidiomycota</taxon>
        <taxon>Agaricomycotina</taxon>
        <taxon>Agaricomycetes</taxon>
        <taxon>Agaricomycetidae</taxon>
        <taxon>Agaricales</taxon>
        <taxon>Agaricineae</taxon>
        <taxon>Psathyrellaceae</taxon>
        <taxon>Coprinopsis</taxon>
    </lineage>
</organism>
<keyword evidence="1" id="KW-0677">Repeat</keyword>
<evidence type="ECO:0000259" key="11">
    <source>
        <dbReference type="PROSITE" id="PS51327"/>
    </source>
</evidence>
<keyword evidence="13" id="KW-1185">Reference proteome</keyword>
<evidence type="ECO:0000313" key="12">
    <source>
        <dbReference type="EMBL" id="TFK19782.1"/>
    </source>
</evidence>
<dbReference type="InterPro" id="IPR001650">
    <property type="entry name" value="Helicase_C-like"/>
</dbReference>
<dbReference type="SMART" id="SM00490">
    <property type="entry name" value="HELICc"/>
    <property type="match status" value="1"/>
</dbReference>
<dbReference type="InterPro" id="IPR011545">
    <property type="entry name" value="DEAD/DEAH_box_helicase_dom"/>
</dbReference>
<dbReference type="PROSITE" id="PS50142">
    <property type="entry name" value="RNASE_3_2"/>
    <property type="match status" value="2"/>
</dbReference>
<dbReference type="SUPFAM" id="SSF52540">
    <property type="entry name" value="P-loop containing nucleoside triphosphate hydrolases"/>
    <property type="match status" value="1"/>
</dbReference>
<dbReference type="CDD" id="cd00593">
    <property type="entry name" value="RIBOc"/>
    <property type="match status" value="2"/>
</dbReference>
<evidence type="ECO:0000256" key="1">
    <source>
        <dbReference type="ARBA" id="ARBA00022737"/>
    </source>
</evidence>
<dbReference type="InterPro" id="IPR014001">
    <property type="entry name" value="Helicase_ATP-bd"/>
</dbReference>
<dbReference type="STRING" id="230819.A0A5C3KIC3"/>
<keyword evidence="3 12" id="KW-0378">Hydrolase</keyword>
<keyword evidence="6" id="KW-0694">RNA-binding</keyword>
<evidence type="ECO:0000313" key="13">
    <source>
        <dbReference type="Proteomes" id="UP000307440"/>
    </source>
</evidence>
<dbReference type="Pfam" id="PF00271">
    <property type="entry name" value="Helicase_C"/>
    <property type="match status" value="1"/>
</dbReference>
<evidence type="ECO:0000256" key="6">
    <source>
        <dbReference type="PROSITE-ProRule" id="PRU00657"/>
    </source>
</evidence>
<keyword evidence="2" id="KW-0547">Nucleotide-binding</keyword>
<sequence length="1611" mass="181967">MDDEATTAALPSPKSTTTITTKRMPIATRAYQQEMLDESLRKNIIIALDTGSGKTHIAVLRIKHELEREKAKLCWFLAPTVALCQQQQAVIKTYIPVPVGIISGSHQPEQWKNATLWKSVLDTHRIIVSTPQVFLDGLRHGYINMGAQIGLLVFDEVHHAVNDHPYNRVMQEFYFPLPPRTSSVLYVRPLVLGLTASPIFGGGNVNKAFQTIEANMDASICTPRYHRRELAQYVHRPIFKYAPYTNEEQSFSTNLATLSAMIKTLDIEADPSVVSLRKQLSRASPNTQEYRRIDQQLTKAILKKDTFTHRGLRDFQRAAEDICRDLGAWASDWYVWTVVEKAKQASNPYNNIISSWKNTEKKYLLTILNKLVLSPVSYFEDDILSECSDRLRVLVQCLLTEKEEVEQLNTSFSGIIFVQRRDAVIALAELLNNHPIVKPNFNIGVLLGTSESAYRHSLMDVTRTITKQSQDSTIAEFKIGEKNLIIATSVAEEGLDIPACGAVIRWDPPLNMASWIQSRGRARRKRSTFTLMYSLEEDRHKNNVAKWKDLEEGMIDLYQDPSRLLPEDIIESDADEPDDFDAELRIEDTGAYLNPHSAVAHLAHFCSVISRAGGVENRPIYDIDPPDFIPGWHSVDPKPSPHNNPYGAYGPYNGPWESTVTLPRSLPIPVRQFRTEKKYLSKLAAHRHAAFKAYKALYELDLLNDHLLPFTAQVDPEEEEEVKAMLADIEKRAGTARVGLQLDPWEKDGGEGDAAEGVWYQSEMALSGTTAASPLLFFTKRPLPNIPMEEGPTLYRPDLPDVKVSVRICASSQRAIQPDHPILMKAREYTRMLFWCLNGSRMDWDNTEFAYLFLPKAHESPSVWDNRRAWLEKHRSGDTFRPDSAFAADGDTFMKKFGAVNDITIVRKNMQYGRAYSFVRWQHERLSEEDEAILKEVYGKREADLEIKYPLLVVKPFPARTNLIWPIPPPTAASADEKPPREHYFVPHLSGIGLYSPGESEYVFLIPSILRWLSIRLTVVSFRDTLLVDTPLSMIPPDLLANALLAPVSGEQINYQRLETLGDAYLKFIAGIQIFAEHPLWHEGYLTRKKDHAVSNVKLAKEDIARGVYRWIVRDRMLGKKWKPKYTLLAKEGECMPVSPSNAVAANPFPLVNGHSDAQMDGPAAPMDVEGPPSSGTNEVKDATNGQSVEIKGDKGKHGKKKAKAKKQVKDLSTKVLADVVEALMGAAYLFGGADMGYECTKFFDLGLKWEPLPTRLEQILARVPDESELQVPSEIADVEHMLGYTFKRKILLIEALTHASYREHINTISYERMEFIGDSILDMVVTDYLYHAPGKLYSPGHMHLRKSAVVNGHFLAFICLGLRRQRESVMPQLQPSNRDDESSRNPRFANLTFVEGTTTHEIYFWQCLLHSSQQVLNDQQNTFTRFENRKAEICEQLDSGTIFPWAALTRLQAPKFLSDIVESAIGAAYIDSSGDMDVIKGILRKIGILPMLERIVRDDVDILHPVSRLSMWAARNEKKIEYKFLKERGNVACVILVDDVEEVRETEKYRGNASQEEVKFVAAEKAIALFKLRDGGSGLGKKKKPKKKKSVQNSKGKGKEVDRASGASEK</sequence>
<dbReference type="GO" id="GO:0030422">
    <property type="term" value="P:siRNA processing"/>
    <property type="evidence" value="ECO:0007669"/>
    <property type="project" value="TreeGrafter"/>
</dbReference>
<evidence type="ECO:0000259" key="9">
    <source>
        <dbReference type="PROSITE" id="PS51192"/>
    </source>
</evidence>
<dbReference type="InterPro" id="IPR038248">
    <property type="entry name" value="Dicer_dimer_sf"/>
</dbReference>